<dbReference type="PROSITE" id="PS51186">
    <property type="entry name" value="GNAT"/>
    <property type="match status" value="1"/>
</dbReference>
<accession>A0A060TCS0</accession>
<dbReference type="GO" id="GO:0016747">
    <property type="term" value="F:acyltransferase activity, transferring groups other than amino-acyl groups"/>
    <property type="evidence" value="ECO:0007669"/>
    <property type="project" value="InterPro"/>
</dbReference>
<sequence length="283" mass="32700">MIHVKRVNPRTFTFEDAVKAAECDANIFKDDALNHYISGPRYRNVLAVGASSIVDPLKRMDEIIEQAKLCRRYMEAWARVYWSNVLTPGMDLYLLYDDDRVIGISQWEYPQYMVPQLERDLGRTGILWWVYKTYMNFKIWVIDTVTFWKSEHPLLNERFEHYHTKVSKLAFGEAKSIKQLETMDYQAIEQAQFSEDLCVTLHAFGIHPDYRGKGMASKLLSESIASIPNQPITIKGRSYSQRMGMTASPMGVPVYEKHGFVSQASIDVPELSETGAKYMVMIR</sequence>
<dbReference type="AlphaFoldDB" id="A0A060TCS0"/>
<evidence type="ECO:0000313" key="2">
    <source>
        <dbReference type="EMBL" id="CDP38900.1"/>
    </source>
</evidence>
<dbReference type="InterPro" id="IPR052523">
    <property type="entry name" value="Trichothecene_AcTrans"/>
</dbReference>
<dbReference type="PANTHER" id="PTHR42791">
    <property type="entry name" value="GNAT FAMILY ACETYLTRANSFERASE"/>
    <property type="match status" value="1"/>
</dbReference>
<dbReference type="InterPro" id="IPR016181">
    <property type="entry name" value="Acyl_CoA_acyltransferase"/>
</dbReference>
<feature type="domain" description="N-acetyltransferase" evidence="1">
    <location>
        <begin position="137"/>
        <end position="283"/>
    </location>
</feature>
<dbReference type="EMBL" id="HG937694">
    <property type="protein sequence ID" value="CDP38900.1"/>
    <property type="molecule type" value="Genomic_DNA"/>
</dbReference>
<dbReference type="PANTHER" id="PTHR42791:SF1">
    <property type="entry name" value="N-ACETYLTRANSFERASE DOMAIN-CONTAINING PROTEIN"/>
    <property type="match status" value="1"/>
</dbReference>
<name>A0A060TCS0_BLAAD</name>
<dbReference type="Gene3D" id="3.40.630.30">
    <property type="match status" value="1"/>
</dbReference>
<dbReference type="SUPFAM" id="SSF55729">
    <property type="entry name" value="Acyl-CoA N-acyltransferases (Nat)"/>
    <property type="match status" value="1"/>
</dbReference>
<reference evidence="2" key="2">
    <citation type="submission" date="2014-06" db="EMBL/GenBank/DDBJ databases">
        <title>The complete genome of Blastobotrys (Arxula) adeninivorans LS3 - a yeast of biotechnological interest.</title>
        <authorList>
            <person name="Kunze G."/>
            <person name="Gaillardin C."/>
            <person name="Czernicka M."/>
            <person name="Durrens P."/>
            <person name="Martin T."/>
            <person name="Boer E."/>
            <person name="Gabaldon T."/>
            <person name="Cruz J."/>
            <person name="Talla E."/>
            <person name="Marck C."/>
            <person name="Goffeau A."/>
            <person name="Barbe V."/>
            <person name="Baret P."/>
            <person name="Baronian K."/>
            <person name="Beier S."/>
            <person name="Bleykasten C."/>
            <person name="Bode R."/>
            <person name="Casaregola S."/>
            <person name="Despons L."/>
            <person name="Fairhead C."/>
            <person name="Giersberg M."/>
            <person name="Gierski P."/>
            <person name="Hahnel U."/>
            <person name="Hartmann A."/>
            <person name="Jankowska D."/>
            <person name="Jubin C."/>
            <person name="Jung P."/>
            <person name="Lafontaine I."/>
            <person name="Leh-Louis V."/>
            <person name="Lemaire M."/>
            <person name="Marcet-Houben M."/>
            <person name="Mascher M."/>
            <person name="Morel G."/>
            <person name="Richard G.-F."/>
            <person name="Riechen J."/>
            <person name="Sacerdot C."/>
            <person name="Sarkar A."/>
            <person name="Savel G."/>
            <person name="Schacherer J."/>
            <person name="Sherman D."/>
            <person name="Straub M.-L."/>
            <person name="Stein N."/>
            <person name="Thierry A."/>
            <person name="Trautwein-Schult A."/>
            <person name="Westhof E."/>
            <person name="Worch S."/>
            <person name="Dujon B."/>
            <person name="Souciet J.-L."/>
            <person name="Wincker P."/>
            <person name="Scholz U."/>
            <person name="Neuveglise N."/>
        </authorList>
    </citation>
    <scope>NUCLEOTIDE SEQUENCE</scope>
    <source>
        <strain evidence="2">LS3</strain>
    </source>
</reference>
<dbReference type="InterPro" id="IPR000182">
    <property type="entry name" value="GNAT_dom"/>
</dbReference>
<dbReference type="CDD" id="cd04301">
    <property type="entry name" value="NAT_SF"/>
    <property type="match status" value="1"/>
</dbReference>
<proteinExistence type="predicted"/>
<evidence type="ECO:0000259" key="1">
    <source>
        <dbReference type="PROSITE" id="PS51186"/>
    </source>
</evidence>
<reference evidence="2" key="1">
    <citation type="submission" date="2014-02" db="EMBL/GenBank/DDBJ databases">
        <authorList>
            <person name="Genoscope - CEA"/>
        </authorList>
    </citation>
    <scope>NUCLEOTIDE SEQUENCE</scope>
    <source>
        <strain evidence="2">LS3</strain>
    </source>
</reference>
<organism evidence="2">
    <name type="scientific">Blastobotrys adeninivorans</name>
    <name type="common">Yeast</name>
    <name type="synonym">Arxula adeninivorans</name>
    <dbReference type="NCBI Taxonomy" id="409370"/>
    <lineage>
        <taxon>Eukaryota</taxon>
        <taxon>Fungi</taxon>
        <taxon>Dikarya</taxon>
        <taxon>Ascomycota</taxon>
        <taxon>Saccharomycotina</taxon>
        <taxon>Dipodascomycetes</taxon>
        <taxon>Dipodascales</taxon>
        <taxon>Trichomonascaceae</taxon>
        <taxon>Blastobotrys</taxon>
    </lineage>
</organism>
<dbReference type="PhylomeDB" id="A0A060TCS0"/>
<dbReference type="Pfam" id="PF13673">
    <property type="entry name" value="Acetyltransf_10"/>
    <property type="match status" value="1"/>
</dbReference>
<protein>
    <submittedName>
        <fullName evidence="2">ARAD1D45166p</fullName>
    </submittedName>
</protein>
<gene>
    <name evidence="2" type="ORF">GNLVRS02_ARAD1D45166g</name>
</gene>